<dbReference type="Gene3D" id="1.10.533.10">
    <property type="entry name" value="Death Domain, Fas"/>
    <property type="match status" value="1"/>
</dbReference>
<dbReference type="Pfam" id="PF00619">
    <property type="entry name" value="CARD"/>
    <property type="match status" value="1"/>
</dbReference>
<dbReference type="InterPro" id="IPR002398">
    <property type="entry name" value="Pept_C14"/>
</dbReference>
<dbReference type="PROSITE" id="PS50209">
    <property type="entry name" value="CARD"/>
    <property type="match status" value="1"/>
</dbReference>
<proteinExistence type="predicted"/>
<dbReference type="Ensembl" id="ENSMZET00005017278.1">
    <property type="protein sequence ID" value="ENSMZEP00005016742.1"/>
    <property type="gene ID" value="ENSMZEG00005012581.1"/>
</dbReference>
<protein>
    <recommendedName>
        <fullName evidence="1">CARD domain-containing protein</fullName>
    </recommendedName>
</protein>
<accession>A0A3P9C3P1</accession>
<evidence type="ECO:0000313" key="2">
    <source>
        <dbReference type="Ensembl" id="ENSMZEP00005016742.1"/>
    </source>
</evidence>
<feature type="domain" description="CARD" evidence="1">
    <location>
        <begin position="11"/>
        <end position="87"/>
    </location>
</feature>
<keyword evidence="3" id="KW-1185">Reference proteome</keyword>
<dbReference type="InterPro" id="IPR001315">
    <property type="entry name" value="CARD"/>
</dbReference>
<dbReference type="GO" id="GO:0072559">
    <property type="term" value="C:NLRP3 inflammasome complex"/>
    <property type="evidence" value="ECO:0007669"/>
    <property type="project" value="TreeGrafter"/>
</dbReference>
<dbReference type="SMART" id="SM00114">
    <property type="entry name" value="CARD"/>
    <property type="match status" value="1"/>
</dbReference>
<dbReference type="Proteomes" id="UP000265160">
    <property type="component" value="LG23"/>
</dbReference>
<reference evidence="2" key="2">
    <citation type="submission" date="2025-08" db="UniProtKB">
        <authorList>
            <consortium name="Ensembl"/>
        </authorList>
    </citation>
    <scope>IDENTIFICATION</scope>
</reference>
<dbReference type="STRING" id="106582.ENSMZEP00005016742"/>
<dbReference type="GO" id="GO:0004197">
    <property type="term" value="F:cysteine-type endopeptidase activity"/>
    <property type="evidence" value="ECO:0007669"/>
    <property type="project" value="InterPro"/>
</dbReference>
<evidence type="ECO:0000313" key="3">
    <source>
        <dbReference type="Proteomes" id="UP000265160"/>
    </source>
</evidence>
<dbReference type="GO" id="GO:0072557">
    <property type="term" value="C:IPAF inflammasome complex"/>
    <property type="evidence" value="ECO:0007669"/>
    <property type="project" value="TreeGrafter"/>
</dbReference>
<dbReference type="InterPro" id="IPR011029">
    <property type="entry name" value="DEATH-like_dom_sf"/>
</dbReference>
<dbReference type="GO" id="GO:0042981">
    <property type="term" value="P:regulation of apoptotic process"/>
    <property type="evidence" value="ECO:0007669"/>
    <property type="project" value="InterPro"/>
</dbReference>
<organism evidence="2 3">
    <name type="scientific">Maylandia zebra</name>
    <name type="common">zebra mbuna</name>
    <dbReference type="NCBI Taxonomy" id="106582"/>
    <lineage>
        <taxon>Eukaryota</taxon>
        <taxon>Metazoa</taxon>
        <taxon>Chordata</taxon>
        <taxon>Craniata</taxon>
        <taxon>Vertebrata</taxon>
        <taxon>Euteleostomi</taxon>
        <taxon>Actinopterygii</taxon>
        <taxon>Neopterygii</taxon>
        <taxon>Teleostei</taxon>
        <taxon>Neoteleostei</taxon>
        <taxon>Acanthomorphata</taxon>
        <taxon>Ovalentaria</taxon>
        <taxon>Cichlomorphae</taxon>
        <taxon>Cichliformes</taxon>
        <taxon>Cichlidae</taxon>
        <taxon>African cichlids</taxon>
        <taxon>Pseudocrenilabrinae</taxon>
        <taxon>Haplochromini</taxon>
        <taxon>Maylandia</taxon>
        <taxon>Maylandia zebra complex</taxon>
    </lineage>
</organism>
<name>A0A3P9C3P1_9CICH</name>
<reference evidence="2 3" key="1">
    <citation type="journal article" date="2014" name="Nature">
        <title>The genomic substrate for adaptive radiation in African cichlid fish.</title>
        <authorList>
            <person name="Brawand D."/>
            <person name="Wagner C.E."/>
            <person name="Li Y.I."/>
            <person name="Malinsky M."/>
            <person name="Keller I."/>
            <person name="Fan S."/>
            <person name="Simakov O."/>
            <person name="Ng A.Y."/>
            <person name="Lim Z.W."/>
            <person name="Bezault E."/>
            <person name="Turner-Maier J."/>
            <person name="Johnson J."/>
            <person name="Alcazar R."/>
            <person name="Noh H.J."/>
            <person name="Russell P."/>
            <person name="Aken B."/>
            <person name="Alfoldi J."/>
            <person name="Amemiya C."/>
            <person name="Azzouzi N."/>
            <person name="Baroiller J.F."/>
            <person name="Barloy-Hubler F."/>
            <person name="Berlin A."/>
            <person name="Bloomquist R."/>
            <person name="Carleton K.L."/>
            <person name="Conte M.A."/>
            <person name="D'Cotta H."/>
            <person name="Eshel O."/>
            <person name="Gaffney L."/>
            <person name="Galibert F."/>
            <person name="Gante H.F."/>
            <person name="Gnerre S."/>
            <person name="Greuter L."/>
            <person name="Guyon R."/>
            <person name="Haddad N.S."/>
            <person name="Haerty W."/>
            <person name="Harris R.M."/>
            <person name="Hofmann H.A."/>
            <person name="Hourlier T."/>
            <person name="Hulata G."/>
            <person name="Jaffe D.B."/>
            <person name="Lara M."/>
            <person name="Lee A.P."/>
            <person name="MacCallum I."/>
            <person name="Mwaiko S."/>
            <person name="Nikaido M."/>
            <person name="Nishihara H."/>
            <person name="Ozouf-Costaz C."/>
            <person name="Penman D.J."/>
            <person name="Przybylski D."/>
            <person name="Rakotomanga M."/>
            <person name="Renn S.C.P."/>
            <person name="Ribeiro F.J."/>
            <person name="Ron M."/>
            <person name="Salzburger W."/>
            <person name="Sanchez-Pulido L."/>
            <person name="Santos M.E."/>
            <person name="Searle S."/>
            <person name="Sharpe T."/>
            <person name="Swofford R."/>
            <person name="Tan F.J."/>
            <person name="Williams L."/>
            <person name="Young S."/>
            <person name="Yin S."/>
            <person name="Okada N."/>
            <person name="Kocher T.D."/>
            <person name="Miska E.A."/>
            <person name="Lander E.S."/>
            <person name="Venkatesh B."/>
            <person name="Fernald R.D."/>
            <person name="Meyer A."/>
            <person name="Ponting C.P."/>
            <person name="Streelman J.T."/>
            <person name="Lindblad-Toh K."/>
            <person name="Seehausen O."/>
            <person name="Di Palma F."/>
        </authorList>
    </citation>
    <scope>NUCLEOTIDE SEQUENCE</scope>
</reference>
<dbReference type="GO" id="GO:0097169">
    <property type="term" value="C:AIM2 inflammasome complex"/>
    <property type="evidence" value="ECO:0007669"/>
    <property type="project" value="TreeGrafter"/>
</dbReference>
<dbReference type="SUPFAM" id="SSF47986">
    <property type="entry name" value="DEATH domain"/>
    <property type="match status" value="1"/>
</dbReference>
<dbReference type="GO" id="GO:0006508">
    <property type="term" value="P:proteolysis"/>
    <property type="evidence" value="ECO:0007669"/>
    <property type="project" value="InterPro"/>
</dbReference>
<dbReference type="PANTHER" id="PTHR47901:SF3">
    <property type="entry name" value="CASPASE-1"/>
    <property type="match status" value="1"/>
</dbReference>
<reference evidence="2" key="3">
    <citation type="submission" date="2025-09" db="UniProtKB">
        <authorList>
            <consortium name="Ensembl"/>
        </authorList>
    </citation>
    <scope>IDENTIFICATION</scope>
</reference>
<dbReference type="GeneTree" id="ENSGT00940000177424"/>
<evidence type="ECO:0000259" key="1">
    <source>
        <dbReference type="PROSITE" id="PS50209"/>
    </source>
</evidence>
<dbReference type="PANTHER" id="PTHR47901">
    <property type="entry name" value="CASPASE RECRUITMENT DOMAIN-CONTAINING PROTEIN 18"/>
    <property type="match status" value="1"/>
</dbReference>
<sequence>MADTPFTLAKKRVTAENFTQLLEALVTDNVLNELEKERIQETNQTRADKARDFIDTVKKKGEKACRIMISHLRTIDPTVSCQLGLSSGPSVRLGEKKNISVMIFIIAQFA</sequence>
<dbReference type="GO" id="GO:0050727">
    <property type="term" value="P:regulation of inflammatory response"/>
    <property type="evidence" value="ECO:0007669"/>
    <property type="project" value="TreeGrafter"/>
</dbReference>
<dbReference type="AlphaFoldDB" id="A0A3P9C3P1"/>